<dbReference type="Proteomes" id="UP001209540">
    <property type="component" value="Unassembled WGS sequence"/>
</dbReference>
<accession>A0AAD5JXH5</accession>
<name>A0AAD5JXH5_9FUNG</name>
<dbReference type="SUPFAM" id="SSF48452">
    <property type="entry name" value="TPR-like"/>
    <property type="match status" value="1"/>
</dbReference>
<evidence type="ECO:0000313" key="2">
    <source>
        <dbReference type="Proteomes" id="UP001209540"/>
    </source>
</evidence>
<proteinExistence type="predicted"/>
<keyword evidence="2" id="KW-1185">Reference proteome</keyword>
<organism evidence="1 2">
    <name type="scientific">Phascolomyces articulosus</name>
    <dbReference type="NCBI Taxonomy" id="60185"/>
    <lineage>
        <taxon>Eukaryota</taxon>
        <taxon>Fungi</taxon>
        <taxon>Fungi incertae sedis</taxon>
        <taxon>Mucoromycota</taxon>
        <taxon>Mucoromycotina</taxon>
        <taxon>Mucoromycetes</taxon>
        <taxon>Mucorales</taxon>
        <taxon>Lichtheimiaceae</taxon>
        <taxon>Phascolomyces</taxon>
    </lineage>
</organism>
<evidence type="ECO:0000313" key="1">
    <source>
        <dbReference type="EMBL" id="KAI9258868.1"/>
    </source>
</evidence>
<sequence length="276" mass="31841">MTTIRFSTSSSPIPPMDSHSYLTLNHLDLTATRNAFDQGKRAFASEDYSQAIRSYTDALNHLYADLESTILLHRAVANEKLRNYDQALEDCAKTNPKNDKAGVYWITSNILLKQGKLEQAGLVYKEALNNIPKDAFPEHKKQFDRMYHAVVAEQVHHNQWLTRTVPYEVLSAILTLLPWSARGQLAFTCRFWYNFVLKEWPEMWSCIDTVYMMPRHPRAIHQLLGKVQPEQVRKVKINLCGLYWCSNDDAYELSNDTTANVQLYGMGDLSRYVSIE</sequence>
<dbReference type="Gene3D" id="1.25.40.10">
    <property type="entry name" value="Tetratricopeptide repeat domain"/>
    <property type="match status" value="1"/>
</dbReference>
<reference evidence="1" key="1">
    <citation type="journal article" date="2022" name="IScience">
        <title>Evolution of zygomycete secretomes and the origins of terrestrial fungal ecologies.</title>
        <authorList>
            <person name="Chang Y."/>
            <person name="Wang Y."/>
            <person name="Mondo S."/>
            <person name="Ahrendt S."/>
            <person name="Andreopoulos W."/>
            <person name="Barry K."/>
            <person name="Beard J."/>
            <person name="Benny G.L."/>
            <person name="Blankenship S."/>
            <person name="Bonito G."/>
            <person name="Cuomo C."/>
            <person name="Desiro A."/>
            <person name="Gervers K.A."/>
            <person name="Hundley H."/>
            <person name="Kuo A."/>
            <person name="LaButti K."/>
            <person name="Lang B.F."/>
            <person name="Lipzen A."/>
            <person name="O'Donnell K."/>
            <person name="Pangilinan J."/>
            <person name="Reynolds N."/>
            <person name="Sandor L."/>
            <person name="Smith M.E."/>
            <person name="Tsang A."/>
            <person name="Grigoriev I.V."/>
            <person name="Stajich J.E."/>
            <person name="Spatafora J.W."/>
        </authorList>
    </citation>
    <scope>NUCLEOTIDE SEQUENCE</scope>
    <source>
        <strain evidence="1">RSA 2281</strain>
    </source>
</reference>
<reference evidence="1" key="2">
    <citation type="submission" date="2023-02" db="EMBL/GenBank/DDBJ databases">
        <authorList>
            <consortium name="DOE Joint Genome Institute"/>
            <person name="Mondo S.J."/>
            <person name="Chang Y."/>
            <person name="Wang Y."/>
            <person name="Ahrendt S."/>
            <person name="Andreopoulos W."/>
            <person name="Barry K."/>
            <person name="Beard J."/>
            <person name="Benny G.L."/>
            <person name="Blankenship S."/>
            <person name="Bonito G."/>
            <person name="Cuomo C."/>
            <person name="Desiro A."/>
            <person name="Gervers K.A."/>
            <person name="Hundley H."/>
            <person name="Kuo A."/>
            <person name="LaButti K."/>
            <person name="Lang B.F."/>
            <person name="Lipzen A."/>
            <person name="O'Donnell K."/>
            <person name="Pangilinan J."/>
            <person name="Reynolds N."/>
            <person name="Sandor L."/>
            <person name="Smith M.W."/>
            <person name="Tsang A."/>
            <person name="Grigoriev I.V."/>
            <person name="Stajich J.E."/>
            <person name="Spatafora J.W."/>
        </authorList>
    </citation>
    <scope>NUCLEOTIDE SEQUENCE</scope>
    <source>
        <strain evidence="1">RSA 2281</strain>
    </source>
</reference>
<dbReference type="InterPro" id="IPR011990">
    <property type="entry name" value="TPR-like_helical_dom_sf"/>
</dbReference>
<gene>
    <name evidence="1" type="ORF">BDA99DRAFT_103289</name>
</gene>
<protein>
    <recommendedName>
        <fullName evidence="3">F-box domain-containing protein</fullName>
    </recommendedName>
</protein>
<comment type="caution">
    <text evidence="1">The sequence shown here is derived from an EMBL/GenBank/DDBJ whole genome shotgun (WGS) entry which is preliminary data.</text>
</comment>
<dbReference type="InterPro" id="IPR036047">
    <property type="entry name" value="F-box-like_dom_sf"/>
</dbReference>
<dbReference type="SUPFAM" id="SSF81383">
    <property type="entry name" value="F-box domain"/>
    <property type="match status" value="1"/>
</dbReference>
<dbReference type="EMBL" id="JAIXMP010000018">
    <property type="protein sequence ID" value="KAI9258868.1"/>
    <property type="molecule type" value="Genomic_DNA"/>
</dbReference>
<dbReference type="AlphaFoldDB" id="A0AAD5JXH5"/>
<dbReference type="CDD" id="cd09917">
    <property type="entry name" value="F-box_SF"/>
    <property type="match status" value="1"/>
</dbReference>
<evidence type="ECO:0008006" key="3">
    <source>
        <dbReference type="Google" id="ProtNLM"/>
    </source>
</evidence>